<dbReference type="Pfam" id="PF20151">
    <property type="entry name" value="DUF6533"/>
    <property type="match status" value="1"/>
</dbReference>
<keyword evidence="2" id="KW-1133">Transmembrane helix</keyword>
<proteinExistence type="predicted"/>
<feature type="transmembrane region" description="Helical" evidence="2">
    <location>
        <begin position="248"/>
        <end position="270"/>
    </location>
</feature>
<evidence type="ECO:0000313" key="5">
    <source>
        <dbReference type="Proteomes" id="UP000294933"/>
    </source>
</evidence>
<sequence>MNSTLTPMVIKSISDNRSISYVYCEHFASFSVPCIFASSSVACYVAFAYDVVLSLPSKVALMWSSRWSLIKFLFFATRYPLLLELILVLYYTLSTELSHQVCITTSYILTWDFCFPFFPSQGDFTIITCSVVNKWPKTVVFIQRTYAIWDRNRWVLVVLSSVAIIWDILIIQSSARNSAGSSVSPPQPPGDIGCSVFHTGATLNGLLPAFVAGLTFDSIVFGLTLSRVMHYARSKSTPLLEVLFRDGLLYYAILCCSGVAFIILVITLPAANTNVVGAFAFFVRTITATFVSRIILNLRSLRPGQPSSAEESDPSSKDGSGGDDIQFALTTFRTTMQTIPSSTV</sequence>
<feature type="transmembrane region" description="Helical" evidence="2">
    <location>
        <begin position="21"/>
        <end position="49"/>
    </location>
</feature>
<dbReference type="Proteomes" id="UP000294933">
    <property type="component" value="Unassembled WGS sequence"/>
</dbReference>
<dbReference type="EMBL" id="ML170170">
    <property type="protein sequence ID" value="TDL23468.1"/>
    <property type="molecule type" value="Genomic_DNA"/>
</dbReference>
<feature type="transmembrane region" description="Helical" evidence="2">
    <location>
        <begin position="69"/>
        <end position="91"/>
    </location>
</feature>
<keyword evidence="2" id="KW-0472">Membrane</keyword>
<feature type="transmembrane region" description="Helical" evidence="2">
    <location>
        <begin position="206"/>
        <end position="228"/>
    </location>
</feature>
<dbReference type="AlphaFoldDB" id="A0A4Y7Q8E9"/>
<dbReference type="VEuPathDB" id="FungiDB:BD410DRAFT_897529"/>
<feature type="transmembrane region" description="Helical" evidence="2">
    <location>
        <begin position="154"/>
        <end position="175"/>
    </location>
</feature>
<feature type="region of interest" description="Disordered" evidence="1">
    <location>
        <begin position="303"/>
        <end position="323"/>
    </location>
</feature>
<keyword evidence="5" id="KW-1185">Reference proteome</keyword>
<evidence type="ECO:0000256" key="2">
    <source>
        <dbReference type="SAM" id="Phobius"/>
    </source>
</evidence>
<keyword evidence="2" id="KW-0812">Transmembrane</keyword>
<name>A0A4Y7Q8E9_9AGAM</name>
<accession>A0A4Y7Q8E9</accession>
<feature type="transmembrane region" description="Helical" evidence="2">
    <location>
        <begin position="276"/>
        <end position="296"/>
    </location>
</feature>
<gene>
    <name evidence="4" type="ORF">BD410DRAFT_897529</name>
</gene>
<protein>
    <recommendedName>
        <fullName evidence="3">DUF6533 domain-containing protein</fullName>
    </recommendedName>
</protein>
<evidence type="ECO:0000256" key="1">
    <source>
        <dbReference type="SAM" id="MobiDB-lite"/>
    </source>
</evidence>
<dbReference type="STRING" id="50990.A0A4Y7Q8E9"/>
<reference evidence="4 5" key="1">
    <citation type="submission" date="2018-06" db="EMBL/GenBank/DDBJ databases">
        <title>A transcriptomic atlas of mushroom development highlights an independent origin of complex multicellularity.</title>
        <authorList>
            <consortium name="DOE Joint Genome Institute"/>
            <person name="Krizsan K."/>
            <person name="Almasi E."/>
            <person name="Merenyi Z."/>
            <person name="Sahu N."/>
            <person name="Viragh M."/>
            <person name="Koszo T."/>
            <person name="Mondo S."/>
            <person name="Kiss B."/>
            <person name="Balint B."/>
            <person name="Kues U."/>
            <person name="Barry K."/>
            <person name="Hegedus J.C."/>
            <person name="Henrissat B."/>
            <person name="Johnson J."/>
            <person name="Lipzen A."/>
            <person name="Ohm R."/>
            <person name="Nagy I."/>
            <person name="Pangilinan J."/>
            <person name="Yan J."/>
            <person name="Xiong Y."/>
            <person name="Grigoriev I.V."/>
            <person name="Hibbett D.S."/>
            <person name="Nagy L.G."/>
        </authorList>
    </citation>
    <scope>NUCLEOTIDE SEQUENCE [LARGE SCALE GENOMIC DNA]</scope>
    <source>
        <strain evidence="4 5">SZMC22713</strain>
    </source>
</reference>
<dbReference type="InterPro" id="IPR045340">
    <property type="entry name" value="DUF6533"/>
</dbReference>
<organism evidence="4 5">
    <name type="scientific">Rickenella mellea</name>
    <dbReference type="NCBI Taxonomy" id="50990"/>
    <lineage>
        <taxon>Eukaryota</taxon>
        <taxon>Fungi</taxon>
        <taxon>Dikarya</taxon>
        <taxon>Basidiomycota</taxon>
        <taxon>Agaricomycotina</taxon>
        <taxon>Agaricomycetes</taxon>
        <taxon>Hymenochaetales</taxon>
        <taxon>Rickenellaceae</taxon>
        <taxon>Rickenella</taxon>
    </lineage>
</organism>
<dbReference type="OrthoDB" id="3242376at2759"/>
<evidence type="ECO:0000313" key="4">
    <source>
        <dbReference type="EMBL" id="TDL23468.1"/>
    </source>
</evidence>
<feature type="domain" description="DUF6533" evidence="3">
    <location>
        <begin position="39"/>
        <end position="82"/>
    </location>
</feature>
<evidence type="ECO:0000259" key="3">
    <source>
        <dbReference type="Pfam" id="PF20151"/>
    </source>
</evidence>